<reference evidence="4 5" key="1">
    <citation type="submission" date="2021-08" db="EMBL/GenBank/DDBJ databases">
        <title>Draft Genome Sequence of Phanerochaete sordida strain YK-624.</title>
        <authorList>
            <person name="Mori T."/>
            <person name="Dohra H."/>
            <person name="Suzuki T."/>
            <person name="Kawagishi H."/>
            <person name="Hirai H."/>
        </authorList>
    </citation>
    <scope>NUCLEOTIDE SEQUENCE [LARGE SCALE GENOMIC DNA]</scope>
    <source>
        <strain evidence="4 5">YK-624</strain>
    </source>
</reference>
<accession>A0A9P3GCY7</accession>
<comment type="caution">
    <text evidence="4">The sequence shown here is derived from an EMBL/GenBank/DDBJ whole genome shotgun (WGS) entry which is preliminary data.</text>
</comment>
<keyword evidence="2" id="KW-0560">Oxidoreductase</keyword>
<proteinExistence type="predicted"/>
<dbReference type="Pfam" id="PF00441">
    <property type="entry name" value="Acyl-CoA_dh_1"/>
    <property type="match status" value="1"/>
</dbReference>
<protein>
    <submittedName>
        <fullName evidence="4">Acyl-CoA dehydrogenase NM domain-like protein</fullName>
    </submittedName>
</protein>
<evidence type="ECO:0000256" key="2">
    <source>
        <dbReference type="ARBA" id="ARBA00023002"/>
    </source>
</evidence>
<dbReference type="GO" id="GO:0033539">
    <property type="term" value="P:fatty acid beta-oxidation using acyl-CoA dehydrogenase"/>
    <property type="evidence" value="ECO:0007669"/>
    <property type="project" value="TreeGrafter"/>
</dbReference>
<dbReference type="InterPro" id="IPR036250">
    <property type="entry name" value="AcylCo_DH-like_C"/>
</dbReference>
<organism evidence="4 5">
    <name type="scientific">Phanerochaete sordida</name>
    <dbReference type="NCBI Taxonomy" id="48140"/>
    <lineage>
        <taxon>Eukaryota</taxon>
        <taxon>Fungi</taxon>
        <taxon>Dikarya</taxon>
        <taxon>Basidiomycota</taxon>
        <taxon>Agaricomycotina</taxon>
        <taxon>Agaricomycetes</taxon>
        <taxon>Polyporales</taxon>
        <taxon>Phanerochaetaceae</taxon>
        <taxon>Phanerochaete</taxon>
    </lineage>
</organism>
<gene>
    <name evidence="4" type="ORF">PsYK624_087580</name>
</gene>
<dbReference type="PANTHER" id="PTHR48083">
    <property type="entry name" value="MEDIUM-CHAIN SPECIFIC ACYL-COA DEHYDROGENASE, MITOCHONDRIAL-RELATED"/>
    <property type="match status" value="1"/>
</dbReference>
<name>A0A9P3GCY7_9APHY</name>
<sequence length="152" mass="16887">MIYSTSLAAQRRIVEECLKWSNQRIVFGKPLNSQAVIRAKLANMIARVEAAQNWMEMVTHQMNNMSYNEQSDKLAGPIGLLKQFVTRTGRETAEDATQIFGGRGITATGMGKLVENYHRTSPYDAILGGAEDVLGDLGVRQAMKKMPKNARL</sequence>
<dbReference type="InterPro" id="IPR050741">
    <property type="entry name" value="Acyl-CoA_dehydrogenase"/>
</dbReference>
<dbReference type="SUPFAM" id="SSF47203">
    <property type="entry name" value="Acyl-CoA dehydrogenase C-terminal domain-like"/>
    <property type="match status" value="1"/>
</dbReference>
<evidence type="ECO:0000313" key="4">
    <source>
        <dbReference type="EMBL" id="GJE92603.1"/>
    </source>
</evidence>
<evidence type="ECO:0000256" key="1">
    <source>
        <dbReference type="ARBA" id="ARBA00022630"/>
    </source>
</evidence>
<dbReference type="Gene3D" id="1.20.140.10">
    <property type="entry name" value="Butyryl-CoA Dehydrogenase, subunit A, domain 3"/>
    <property type="match status" value="1"/>
</dbReference>
<dbReference type="GO" id="GO:0003995">
    <property type="term" value="F:acyl-CoA dehydrogenase activity"/>
    <property type="evidence" value="ECO:0007669"/>
    <property type="project" value="TreeGrafter"/>
</dbReference>
<dbReference type="InterPro" id="IPR009075">
    <property type="entry name" value="AcylCo_DH/oxidase_C"/>
</dbReference>
<dbReference type="GO" id="GO:0005737">
    <property type="term" value="C:cytoplasm"/>
    <property type="evidence" value="ECO:0007669"/>
    <property type="project" value="TreeGrafter"/>
</dbReference>
<evidence type="ECO:0000313" key="5">
    <source>
        <dbReference type="Proteomes" id="UP000703269"/>
    </source>
</evidence>
<dbReference type="Proteomes" id="UP000703269">
    <property type="component" value="Unassembled WGS sequence"/>
</dbReference>
<dbReference type="OrthoDB" id="2588832at2759"/>
<evidence type="ECO:0000259" key="3">
    <source>
        <dbReference type="Pfam" id="PF00441"/>
    </source>
</evidence>
<keyword evidence="1" id="KW-0285">Flavoprotein</keyword>
<dbReference type="AlphaFoldDB" id="A0A9P3GCY7"/>
<keyword evidence="5" id="KW-1185">Reference proteome</keyword>
<dbReference type="PANTHER" id="PTHR48083:SF28">
    <property type="entry name" value="ACYL-COA DEHYDROGENASE FAMILY PROTEIN (AFU_ORTHOLOGUE AFUA_6G10880)-RELATED"/>
    <property type="match status" value="1"/>
</dbReference>
<feature type="domain" description="Acyl-CoA dehydrogenase/oxidase C-terminal" evidence="3">
    <location>
        <begin position="2"/>
        <end position="140"/>
    </location>
</feature>
<dbReference type="EMBL" id="BPQB01000027">
    <property type="protein sequence ID" value="GJE92603.1"/>
    <property type="molecule type" value="Genomic_DNA"/>
</dbReference>